<protein>
    <recommendedName>
        <fullName evidence="1">Transposase MuDR plant domain-containing protein</fullName>
    </recommendedName>
</protein>
<organism evidence="2 3">
    <name type="scientific">Cardamine amara subsp. amara</name>
    <dbReference type="NCBI Taxonomy" id="228776"/>
    <lineage>
        <taxon>Eukaryota</taxon>
        <taxon>Viridiplantae</taxon>
        <taxon>Streptophyta</taxon>
        <taxon>Embryophyta</taxon>
        <taxon>Tracheophyta</taxon>
        <taxon>Spermatophyta</taxon>
        <taxon>Magnoliopsida</taxon>
        <taxon>eudicotyledons</taxon>
        <taxon>Gunneridae</taxon>
        <taxon>Pentapetalae</taxon>
        <taxon>rosids</taxon>
        <taxon>malvids</taxon>
        <taxon>Brassicales</taxon>
        <taxon>Brassicaceae</taxon>
        <taxon>Cardamineae</taxon>
        <taxon>Cardamine</taxon>
    </lineage>
</organism>
<proteinExistence type="predicted"/>
<dbReference type="Proteomes" id="UP001558713">
    <property type="component" value="Unassembled WGS sequence"/>
</dbReference>
<comment type="caution">
    <text evidence="2">The sequence shown here is derived from an EMBL/GenBank/DDBJ whole genome shotgun (WGS) entry which is preliminary data.</text>
</comment>
<dbReference type="EMBL" id="JBANAX010000103">
    <property type="protein sequence ID" value="KAL1222283.1"/>
    <property type="molecule type" value="Genomic_DNA"/>
</dbReference>
<evidence type="ECO:0000313" key="3">
    <source>
        <dbReference type="Proteomes" id="UP001558713"/>
    </source>
</evidence>
<reference evidence="2 3" key="1">
    <citation type="submission" date="2024-04" db="EMBL/GenBank/DDBJ databases">
        <title>Genome assembly C_amara_ONT_v2.</title>
        <authorList>
            <person name="Yant L."/>
            <person name="Moore C."/>
            <person name="Slenker M."/>
        </authorList>
    </citation>
    <scope>NUCLEOTIDE SEQUENCE [LARGE SCALE GENOMIC DNA]</scope>
    <source>
        <tissue evidence="2">Leaf</tissue>
    </source>
</reference>
<dbReference type="Pfam" id="PF03108">
    <property type="entry name" value="DBD_Tnp_Mut"/>
    <property type="match status" value="1"/>
</dbReference>
<sequence length="234" mass="26828">MLISERCVLAMDSKELDVYIEEDAGSGVQDAGFGVRKNGFSIEDAEIHIQVASTGVEKDSSENYESVDLIRGGNGEDKLARWFLENSSDKHTHVEGVEDNGNWSCDDQINDDEVLPNTPIQSSDDEEDCVENLFKRKSNFKQWELHLGQIFNDVQAFKDALVIYVLNEQRNIKLCRWEKEKHEAICCGEGCRWRIYCSLERPLNKWQVKVYNDIHTCINTGHCKMIKIPIIARL</sequence>
<gene>
    <name evidence="2" type="ORF">V5N11_026800</name>
</gene>
<evidence type="ECO:0000313" key="2">
    <source>
        <dbReference type="EMBL" id="KAL1222283.1"/>
    </source>
</evidence>
<keyword evidence="3" id="KW-1185">Reference proteome</keyword>
<name>A0ABD1BYJ2_CARAN</name>
<dbReference type="InterPro" id="IPR004332">
    <property type="entry name" value="Transposase_MuDR"/>
</dbReference>
<dbReference type="AlphaFoldDB" id="A0ABD1BYJ2"/>
<accession>A0ABD1BYJ2</accession>
<feature type="domain" description="Transposase MuDR plant" evidence="1">
    <location>
        <begin position="145"/>
        <end position="198"/>
    </location>
</feature>
<evidence type="ECO:0000259" key="1">
    <source>
        <dbReference type="Pfam" id="PF03108"/>
    </source>
</evidence>